<sequence>MYRDGMLPNCSKPFLLFALFCYPTRTMKFWCNYATCMMENIDLDQGYSFAFAYSNNPTYQLTAIHIRGDIFDLTTLPNISSLRDFVLDQSQLNTVIVKLTMEESTVTISNTPLKTIIFHESRNLREVRIDKSLLGSVPETLVAQDLLQTLFITNALLTVIDFNLFETLPNLLYVDFNGNKIHALHIPPASTCCRRLVSLNLQQNRLENFNFGLLALMNCLEIVTLRENRIVKVENVEPIDAKPPNLPQFCTTNALRHDSVSYSRYASLTTIDLDSNRMREVNISMFCTMPNLMELMLSRNLLTSVTVTNGHLPARLEALELNANKLANADLRCDFLVDMGGNYDILVRFRAIASSTARSCLSNSSRRDDFFDAAAFAFSMAALDGGITCAPPPLPSLLFFESV</sequence>
<dbReference type="Pfam" id="PF13855">
    <property type="entry name" value="LRR_8"/>
    <property type="match status" value="1"/>
</dbReference>
<keyword evidence="2" id="KW-0677">Repeat</keyword>
<evidence type="ECO:0000313" key="3">
    <source>
        <dbReference type="EnsemblMetazoa" id="AMAM003688-PA"/>
    </source>
</evidence>
<evidence type="ECO:0000256" key="2">
    <source>
        <dbReference type="ARBA" id="ARBA00022737"/>
    </source>
</evidence>
<dbReference type="VEuPathDB" id="VectorBase:AMAM003688"/>
<protein>
    <recommendedName>
        <fullName evidence="5">Leucine rich immune protein (Coil-less)</fullName>
    </recommendedName>
</protein>
<evidence type="ECO:0000256" key="1">
    <source>
        <dbReference type="ARBA" id="ARBA00022614"/>
    </source>
</evidence>
<keyword evidence="1" id="KW-0433">Leucine-rich repeat</keyword>
<dbReference type="EnsemblMetazoa" id="AMAM003688-RA">
    <property type="protein sequence ID" value="AMAM003688-PA"/>
    <property type="gene ID" value="AMAM003688"/>
</dbReference>
<accession>A0A182SBX2</accession>
<dbReference type="Proteomes" id="UP000075901">
    <property type="component" value="Unassembled WGS sequence"/>
</dbReference>
<name>A0A182SBX2_9DIPT</name>
<dbReference type="SUPFAM" id="SSF52058">
    <property type="entry name" value="L domain-like"/>
    <property type="match status" value="1"/>
</dbReference>
<organism evidence="3 4">
    <name type="scientific">Anopheles maculatus</name>
    <dbReference type="NCBI Taxonomy" id="74869"/>
    <lineage>
        <taxon>Eukaryota</taxon>
        <taxon>Metazoa</taxon>
        <taxon>Ecdysozoa</taxon>
        <taxon>Arthropoda</taxon>
        <taxon>Hexapoda</taxon>
        <taxon>Insecta</taxon>
        <taxon>Pterygota</taxon>
        <taxon>Neoptera</taxon>
        <taxon>Endopterygota</taxon>
        <taxon>Diptera</taxon>
        <taxon>Nematocera</taxon>
        <taxon>Culicoidea</taxon>
        <taxon>Culicidae</taxon>
        <taxon>Anophelinae</taxon>
        <taxon>Anopheles</taxon>
        <taxon>Anopheles maculatus group</taxon>
    </lineage>
</organism>
<dbReference type="InterPro" id="IPR032675">
    <property type="entry name" value="LRR_dom_sf"/>
</dbReference>
<reference evidence="4" key="1">
    <citation type="submission" date="2013-09" db="EMBL/GenBank/DDBJ databases">
        <title>The Genome Sequence of Anopheles maculatus species B.</title>
        <authorList>
            <consortium name="The Broad Institute Genomics Platform"/>
            <person name="Neafsey D.E."/>
            <person name="Besansky N."/>
            <person name="Howell P."/>
            <person name="Walton C."/>
            <person name="Young S.K."/>
            <person name="Zeng Q."/>
            <person name="Gargeya S."/>
            <person name="Fitzgerald M."/>
            <person name="Haas B."/>
            <person name="Abouelleil A."/>
            <person name="Allen A.W."/>
            <person name="Alvarado L."/>
            <person name="Arachchi H.M."/>
            <person name="Berlin A.M."/>
            <person name="Chapman S.B."/>
            <person name="Gainer-Dewar J."/>
            <person name="Goldberg J."/>
            <person name="Griggs A."/>
            <person name="Gujja S."/>
            <person name="Hansen M."/>
            <person name="Howarth C."/>
            <person name="Imamovic A."/>
            <person name="Ireland A."/>
            <person name="Larimer J."/>
            <person name="McCowan C."/>
            <person name="Murphy C."/>
            <person name="Pearson M."/>
            <person name="Poon T.W."/>
            <person name="Priest M."/>
            <person name="Roberts A."/>
            <person name="Saif S."/>
            <person name="Shea T."/>
            <person name="Sisk P."/>
            <person name="Sykes S."/>
            <person name="Wortman J."/>
            <person name="Nusbaum C."/>
            <person name="Birren B."/>
        </authorList>
    </citation>
    <scope>NUCLEOTIDE SEQUENCE [LARGE SCALE GENOMIC DNA]</scope>
    <source>
        <strain evidence="4">maculatus3</strain>
    </source>
</reference>
<dbReference type="AlphaFoldDB" id="A0A182SBX2"/>
<evidence type="ECO:0008006" key="5">
    <source>
        <dbReference type="Google" id="ProtNLM"/>
    </source>
</evidence>
<dbReference type="GO" id="GO:0005615">
    <property type="term" value="C:extracellular space"/>
    <property type="evidence" value="ECO:0007669"/>
    <property type="project" value="TreeGrafter"/>
</dbReference>
<reference evidence="3" key="2">
    <citation type="submission" date="2020-05" db="UniProtKB">
        <authorList>
            <consortium name="EnsemblMetazoa"/>
        </authorList>
    </citation>
    <scope>IDENTIFICATION</scope>
    <source>
        <strain evidence="3">maculatus3</strain>
    </source>
</reference>
<keyword evidence="4" id="KW-1185">Reference proteome</keyword>
<dbReference type="PANTHER" id="PTHR45712:SF22">
    <property type="entry name" value="INSULIN-LIKE GROWTH FACTOR-BINDING PROTEIN COMPLEX ACID LABILE SUBUNIT"/>
    <property type="match status" value="1"/>
</dbReference>
<dbReference type="Gene3D" id="3.80.10.10">
    <property type="entry name" value="Ribonuclease Inhibitor"/>
    <property type="match status" value="2"/>
</dbReference>
<dbReference type="InterPro" id="IPR001611">
    <property type="entry name" value="Leu-rich_rpt"/>
</dbReference>
<evidence type="ECO:0000313" key="4">
    <source>
        <dbReference type="Proteomes" id="UP000075901"/>
    </source>
</evidence>
<dbReference type="PANTHER" id="PTHR45712">
    <property type="entry name" value="AGAP008170-PA"/>
    <property type="match status" value="1"/>
</dbReference>
<dbReference type="InterPro" id="IPR050333">
    <property type="entry name" value="SLRP"/>
</dbReference>
<proteinExistence type="predicted"/>